<dbReference type="AlphaFoldDB" id="A0AAD2FHT0"/>
<comment type="caution">
    <text evidence="1">The sequence shown here is derived from an EMBL/GenBank/DDBJ whole genome shotgun (WGS) entry which is preliminary data.</text>
</comment>
<proteinExistence type="predicted"/>
<dbReference type="Proteomes" id="UP001295423">
    <property type="component" value="Unassembled WGS sequence"/>
</dbReference>
<evidence type="ECO:0000313" key="2">
    <source>
        <dbReference type="Proteomes" id="UP001295423"/>
    </source>
</evidence>
<dbReference type="EMBL" id="CAKOGP040000224">
    <property type="protein sequence ID" value="CAJ1932840.1"/>
    <property type="molecule type" value="Genomic_DNA"/>
</dbReference>
<evidence type="ECO:0000313" key="1">
    <source>
        <dbReference type="EMBL" id="CAJ1932840.1"/>
    </source>
</evidence>
<keyword evidence="2" id="KW-1185">Reference proteome</keyword>
<accession>A0AAD2FHT0</accession>
<protein>
    <submittedName>
        <fullName evidence="1">Uncharacterized protein</fullName>
    </submittedName>
</protein>
<gene>
    <name evidence="1" type="ORF">CYCCA115_LOCUS3039</name>
</gene>
<sequence length="461" mass="51229">MPTFNFKAIIVPLPLVLTLIAVLFATVTTFAEQFIAHAKAIVAPVHEVIITKIGTLPSIITDALFTITAEAITTVTNTIRSLTNRALESVADAAVRSTNKILALPTSETYLQLVVRAPRDLVLRAPRDLILYGSRALVLTVCSQALVLFGSSRDLIVSSCSRALVTKDSQCLVLGENQGRLIQTFNHVIALLRTTLMKFVQDVITNTLSIEPGMPFELAFPTFAKAWTQFPSVGAIMKWLQAFIRRVGARATALLVAAVAFIEFISGALTTTDCLVVDFSEKMVTIIDRKLKHLVSTMTEYPGTASETRFSMAVFPVTIRMYPLRNLTFFEASSFWNIPNFDTFSGLDLPVISMAVYRKLFSISTCPATRKDPLSHLHLTFYRTVSFDSFRVLDLSEKMLANTIANATDNEKNLEDEEEEDAFEGWAWGGSELCNLFAKLTMNDDDARKRATDRYNTNMQF</sequence>
<reference evidence="1" key="1">
    <citation type="submission" date="2023-08" db="EMBL/GenBank/DDBJ databases">
        <authorList>
            <person name="Audoor S."/>
            <person name="Bilcke G."/>
        </authorList>
    </citation>
    <scope>NUCLEOTIDE SEQUENCE</scope>
</reference>
<name>A0AAD2FHT0_9STRA</name>
<organism evidence="1 2">
    <name type="scientific">Cylindrotheca closterium</name>
    <dbReference type="NCBI Taxonomy" id="2856"/>
    <lineage>
        <taxon>Eukaryota</taxon>
        <taxon>Sar</taxon>
        <taxon>Stramenopiles</taxon>
        <taxon>Ochrophyta</taxon>
        <taxon>Bacillariophyta</taxon>
        <taxon>Bacillariophyceae</taxon>
        <taxon>Bacillariophycidae</taxon>
        <taxon>Bacillariales</taxon>
        <taxon>Bacillariaceae</taxon>
        <taxon>Cylindrotheca</taxon>
    </lineage>
</organism>